<dbReference type="Proteomes" id="UP001162001">
    <property type="component" value="Segment"/>
</dbReference>
<evidence type="ECO:0000313" key="7">
    <source>
        <dbReference type="Proteomes" id="UP001162001"/>
    </source>
</evidence>
<dbReference type="InterPro" id="IPR014472">
    <property type="entry name" value="CHOPT"/>
</dbReference>
<keyword evidence="4" id="KW-1133">Transmembrane helix</keyword>
<keyword evidence="4" id="KW-0812">Transmembrane</keyword>
<name>A0A7D3UVR7_9VIRU</name>
<evidence type="ECO:0000256" key="3">
    <source>
        <dbReference type="ARBA" id="ARBA00023136"/>
    </source>
</evidence>
<feature type="transmembrane region" description="Helical" evidence="4">
    <location>
        <begin position="75"/>
        <end position="93"/>
    </location>
</feature>
<gene>
    <name evidence="6" type="ORF">Fadolivirus_1_931</name>
</gene>
<proteinExistence type="predicted"/>
<feature type="transmembrane region" description="Helical" evidence="4">
    <location>
        <begin position="230"/>
        <end position="246"/>
    </location>
</feature>
<dbReference type="InterPro" id="IPR014729">
    <property type="entry name" value="Rossmann-like_a/b/a_fold"/>
</dbReference>
<feature type="transmembrane region" description="Helical" evidence="4">
    <location>
        <begin position="252"/>
        <end position="271"/>
    </location>
</feature>
<dbReference type="PROSITE" id="PS00379">
    <property type="entry name" value="CDP_ALCOHOL_P_TRANSF"/>
    <property type="match status" value="1"/>
</dbReference>
<dbReference type="EMBL" id="MT418680">
    <property type="protein sequence ID" value="QKF94389.1"/>
    <property type="molecule type" value="Genomic_DNA"/>
</dbReference>
<dbReference type="GO" id="GO:0006646">
    <property type="term" value="P:phosphatidylethanolamine biosynthetic process"/>
    <property type="evidence" value="ECO:0007669"/>
    <property type="project" value="UniProtKB-UniPathway"/>
</dbReference>
<feature type="transmembrane region" description="Helical" evidence="4">
    <location>
        <begin position="170"/>
        <end position="190"/>
    </location>
</feature>
<dbReference type="Pfam" id="PF01066">
    <property type="entry name" value="CDP-OH_P_transf"/>
    <property type="match status" value="1"/>
</dbReference>
<evidence type="ECO:0000256" key="1">
    <source>
        <dbReference type="ARBA" id="ARBA00004370"/>
    </source>
</evidence>
<evidence type="ECO:0000256" key="2">
    <source>
        <dbReference type="ARBA" id="ARBA00022679"/>
    </source>
</evidence>
<feature type="transmembrane region" description="Helical" evidence="4">
    <location>
        <begin position="45"/>
        <end position="63"/>
    </location>
</feature>
<dbReference type="SUPFAM" id="SSF52374">
    <property type="entry name" value="Nucleotidylyl transferase"/>
    <property type="match status" value="1"/>
</dbReference>
<dbReference type="InterPro" id="IPR004821">
    <property type="entry name" value="Cyt_trans-like"/>
</dbReference>
<dbReference type="GO" id="GO:0016020">
    <property type="term" value="C:membrane"/>
    <property type="evidence" value="ECO:0007669"/>
    <property type="project" value="UniProtKB-SubCell"/>
</dbReference>
<accession>A0A7D3UVR7</accession>
<feature type="domain" description="Cytidyltransferase-like" evidence="5">
    <location>
        <begin position="328"/>
        <end position="451"/>
    </location>
</feature>
<dbReference type="GO" id="GO:0016780">
    <property type="term" value="F:phosphotransferase activity, for other substituted phosphate groups"/>
    <property type="evidence" value="ECO:0007669"/>
    <property type="project" value="InterPro"/>
</dbReference>
<dbReference type="InterPro" id="IPR000462">
    <property type="entry name" value="CDP-OH_P_trans"/>
</dbReference>
<dbReference type="Gene3D" id="3.40.50.620">
    <property type="entry name" value="HUPs"/>
    <property type="match status" value="1"/>
</dbReference>
<dbReference type="PANTHER" id="PTHR10414">
    <property type="entry name" value="ETHANOLAMINEPHOSPHOTRANSFERASE"/>
    <property type="match status" value="1"/>
</dbReference>
<feature type="transmembrane region" description="Helical" evidence="4">
    <location>
        <begin position="292"/>
        <end position="316"/>
    </location>
</feature>
<feature type="transmembrane region" description="Helical" evidence="4">
    <location>
        <begin position="114"/>
        <end position="134"/>
    </location>
</feature>
<comment type="subcellular location">
    <subcellularLocation>
        <location evidence="1">Membrane</location>
    </subcellularLocation>
</comment>
<sequence>MNIFLTKHEKERLAKWKYHVEDNSLTSEYLNPFFNYITTWIPDNVAPNVITLMGLLCTLYAYYLTSNYFDASPRLVSLCFAFLTFAYMCLDAADGKHARKTRNSSSLGELFDHSCDNIGVVFMMSSLCTILGITNTLTQWYIIQISQLIFLNSHIEAYRDRVVKFGRYSGPGEILCLFIGLALIGTFKQINLNVVMSYYNFTTYVYYIVIGYLIYQIFTIQNHNATRNGLLLSLAISFIPSMMIRMGLSSDIMSVIGNGIILSVLTGDIIVSKMANKEMHSLVPIMLMMSLFNNYLSIALTCVYYIIVISEITWYMNIPLFNVNHNVFCNGVYDLCHVGHMNLFEKAASYGTRLIVGVHDDITVTSYKRKPIMTHVERCEVVAKCRFVSEVVPNMPLIIDEEFIKKYNIHTVVCSVEFDKQDDKYYEVPRKMGILKVLPRTYGISTTNLIDRLKYINENMDIHYGC</sequence>
<feature type="transmembrane region" description="Helical" evidence="4">
    <location>
        <begin position="196"/>
        <end position="218"/>
    </location>
</feature>
<evidence type="ECO:0000256" key="4">
    <source>
        <dbReference type="SAM" id="Phobius"/>
    </source>
</evidence>
<dbReference type="InterPro" id="IPR048254">
    <property type="entry name" value="CDP_ALCOHOL_P_TRANSF_CS"/>
</dbReference>
<evidence type="ECO:0000259" key="5">
    <source>
        <dbReference type="Pfam" id="PF01467"/>
    </source>
</evidence>
<dbReference type="UniPathway" id="UPA00558">
    <property type="reaction ID" value="UER00742"/>
</dbReference>
<dbReference type="InterPro" id="IPR043130">
    <property type="entry name" value="CDP-OH_PTrfase_TM_dom"/>
</dbReference>
<keyword evidence="3 4" id="KW-0472">Membrane</keyword>
<reference evidence="6 7" key="1">
    <citation type="submission" date="2020-04" db="EMBL/GenBank/DDBJ databases">
        <title>Advantages and limits of metagenomic assembly and binning of a giant virus.</title>
        <authorList>
            <person name="Schulz F."/>
            <person name="Andreani J."/>
            <person name="Francis R."/>
            <person name="Boudjemaa H."/>
            <person name="Bou Khalil J.Y."/>
            <person name="Lee J."/>
            <person name="La Scola B."/>
            <person name="Woyke T."/>
        </authorList>
    </citation>
    <scope>NUCLEOTIDE SEQUENCE [LARGE SCALE GENOMIC DNA]</scope>
    <source>
        <strain evidence="6 7">FV1/VV64</strain>
    </source>
</reference>
<dbReference type="Pfam" id="PF01467">
    <property type="entry name" value="CTP_transf_like"/>
    <property type="match status" value="1"/>
</dbReference>
<dbReference type="NCBIfam" id="TIGR00125">
    <property type="entry name" value="cyt_tran_rel"/>
    <property type="match status" value="1"/>
</dbReference>
<evidence type="ECO:0000313" key="6">
    <source>
        <dbReference type="EMBL" id="QKF94389.1"/>
    </source>
</evidence>
<dbReference type="Gene3D" id="1.20.120.1760">
    <property type="match status" value="1"/>
</dbReference>
<organism evidence="6 7">
    <name type="scientific">Fadolivirus FV1/VV64</name>
    <dbReference type="NCBI Taxonomy" id="3070911"/>
    <lineage>
        <taxon>Viruses</taxon>
        <taxon>Varidnaviria</taxon>
        <taxon>Bamfordvirae</taxon>
        <taxon>Nucleocytoviricota</taxon>
        <taxon>Megaviricetes</taxon>
        <taxon>Imitervirales</taxon>
        <taxon>Mimiviridae</taxon>
        <taxon>Klosneuvirinae</taxon>
        <taxon>Fadolivirus</taxon>
        <taxon>Fadolivirus algeromassiliense</taxon>
    </lineage>
</organism>
<keyword evidence="2" id="KW-0808">Transferase</keyword>
<keyword evidence="7" id="KW-1185">Reference proteome</keyword>
<dbReference type="PANTHER" id="PTHR10414:SF37">
    <property type="entry name" value="BB IN A BOXCAR, ISOFORM C"/>
    <property type="match status" value="1"/>
</dbReference>
<protein>
    <submittedName>
        <fullName evidence="6">CDP-alcohol phosphatidyltransferase</fullName>
    </submittedName>
</protein>